<dbReference type="OrthoDB" id="983542at2759"/>
<keyword evidence="6 8" id="KW-0408">Iron</keyword>
<dbReference type="EMBL" id="BSXW01000227">
    <property type="protein sequence ID" value="GMF15617.1"/>
    <property type="molecule type" value="Genomic_DNA"/>
</dbReference>
<dbReference type="GO" id="GO:0005506">
    <property type="term" value="F:iron ion binding"/>
    <property type="evidence" value="ECO:0007669"/>
    <property type="project" value="InterPro"/>
</dbReference>
<keyword evidence="5" id="KW-0560">Oxidoreductase</keyword>
<accession>A0A9W6TLB6</accession>
<keyword evidence="4 8" id="KW-0479">Metal-binding</keyword>
<dbReference type="AlphaFoldDB" id="A0A9W6TLB6"/>
<dbReference type="SUPFAM" id="SSF56534">
    <property type="entry name" value="Aromatic aminoacid monoxygenases, catalytic and oligomerization domains"/>
    <property type="match status" value="1"/>
</dbReference>
<protein>
    <recommendedName>
        <fullName evidence="3">phenylalanine 4-monooxygenase</fullName>
        <ecNumber evidence="3">1.14.16.1</ecNumber>
    </recommendedName>
</protein>
<dbReference type="InterPro" id="IPR036329">
    <property type="entry name" value="Aro-AA_hydroxylase_C_sf"/>
</dbReference>
<dbReference type="InterPro" id="IPR036951">
    <property type="entry name" value="ArAA_hydroxylase_sf"/>
</dbReference>
<dbReference type="Pfam" id="PF00351">
    <property type="entry name" value="Biopterin_H"/>
    <property type="match status" value="2"/>
</dbReference>
<proteinExistence type="inferred from homology"/>
<dbReference type="Gene3D" id="1.10.800.10">
    <property type="entry name" value="Aromatic amino acid hydroxylase"/>
    <property type="match status" value="2"/>
</dbReference>
<evidence type="ECO:0000256" key="6">
    <source>
        <dbReference type="ARBA" id="ARBA00023004"/>
    </source>
</evidence>
<evidence type="ECO:0000256" key="7">
    <source>
        <dbReference type="ARBA" id="ARBA00023033"/>
    </source>
</evidence>
<dbReference type="PANTHER" id="PTHR11473">
    <property type="entry name" value="AROMATIC AMINO ACID HYDROXYLASE"/>
    <property type="match status" value="1"/>
</dbReference>
<evidence type="ECO:0000256" key="8">
    <source>
        <dbReference type="PIRSR" id="PIRSR601273-2"/>
    </source>
</evidence>
<sequence>MPLYTPEPDICHELMGHAPMFAVRIQTLRVARYFSTNTCLRQQDPDFADFSHEVGLASLGASDEEIERLATVSLSLTGMNLLDGRLMGMCTVLLVFGRVRNHEAARRIQGL</sequence>
<dbReference type="PANTHER" id="PTHR11473:SF24">
    <property type="entry name" value="PHENYLALANINE-4-HYDROXYLASE"/>
    <property type="match status" value="1"/>
</dbReference>
<dbReference type="InterPro" id="IPR019774">
    <property type="entry name" value="Aromatic-AA_hydroxylase_C"/>
</dbReference>
<evidence type="ECO:0000256" key="2">
    <source>
        <dbReference type="ARBA" id="ARBA00009712"/>
    </source>
</evidence>
<dbReference type="PROSITE" id="PS51410">
    <property type="entry name" value="BH4_AAA_HYDROXYL_2"/>
    <property type="match status" value="1"/>
</dbReference>
<keyword evidence="11" id="KW-1185">Reference proteome</keyword>
<dbReference type="GO" id="GO:0004505">
    <property type="term" value="F:phenylalanine 4-monooxygenase activity"/>
    <property type="evidence" value="ECO:0007669"/>
    <property type="project" value="UniProtKB-EC"/>
</dbReference>
<comment type="cofactor">
    <cofactor evidence="1 8">
        <name>Fe(2+)</name>
        <dbReference type="ChEBI" id="CHEBI:29033"/>
    </cofactor>
</comment>
<name>A0A9W6TLB6_9STRA</name>
<evidence type="ECO:0000256" key="1">
    <source>
        <dbReference type="ARBA" id="ARBA00001954"/>
    </source>
</evidence>
<dbReference type="Proteomes" id="UP001165083">
    <property type="component" value="Unassembled WGS sequence"/>
</dbReference>
<comment type="similarity">
    <text evidence="2">Belongs to the biopterin-dependent aromatic amino acid hydroxylase family.</text>
</comment>
<feature type="binding site" evidence="8">
    <location>
        <position position="12"/>
    </location>
    <ligand>
        <name>Fe cation</name>
        <dbReference type="ChEBI" id="CHEBI:24875"/>
    </ligand>
</feature>
<evidence type="ECO:0000256" key="5">
    <source>
        <dbReference type="ARBA" id="ARBA00023002"/>
    </source>
</evidence>
<evidence type="ECO:0000256" key="4">
    <source>
        <dbReference type="ARBA" id="ARBA00022723"/>
    </source>
</evidence>
<evidence type="ECO:0000313" key="10">
    <source>
        <dbReference type="EMBL" id="GMF15617.1"/>
    </source>
</evidence>
<reference evidence="10" key="1">
    <citation type="submission" date="2023-04" db="EMBL/GenBank/DDBJ databases">
        <title>Phytophthora lilii NBRC 32176.</title>
        <authorList>
            <person name="Ichikawa N."/>
            <person name="Sato H."/>
            <person name="Tonouchi N."/>
        </authorList>
    </citation>
    <scope>NUCLEOTIDE SEQUENCE</scope>
    <source>
        <strain evidence="10">NBRC 32176</strain>
    </source>
</reference>
<comment type="caution">
    <text evidence="10">The sequence shown here is derived from an EMBL/GenBank/DDBJ whole genome shotgun (WGS) entry which is preliminary data.</text>
</comment>
<evidence type="ECO:0000313" key="11">
    <source>
        <dbReference type="Proteomes" id="UP001165083"/>
    </source>
</evidence>
<evidence type="ECO:0000259" key="9">
    <source>
        <dbReference type="PROSITE" id="PS51410"/>
    </source>
</evidence>
<organism evidence="10 11">
    <name type="scientific">Phytophthora lilii</name>
    <dbReference type="NCBI Taxonomy" id="2077276"/>
    <lineage>
        <taxon>Eukaryota</taxon>
        <taxon>Sar</taxon>
        <taxon>Stramenopiles</taxon>
        <taxon>Oomycota</taxon>
        <taxon>Peronosporomycetes</taxon>
        <taxon>Peronosporales</taxon>
        <taxon>Peronosporaceae</taxon>
        <taxon>Phytophthora</taxon>
    </lineage>
</organism>
<gene>
    <name evidence="10" type="ORF">Plil01_000540500</name>
</gene>
<evidence type="ECO:0000256" key="3">
    <source>
        <dbReference type="ARBA" id="ARBA00011995"/>
    </source>
</evidence>
<dbReference type="EC" id="1.14.16.1" evidence="3"/>
<dbReference type="InterPro" id="IPR001273">
    <property type="entry name" value="ArAA_hydroxylase"/>
</dbReference>
<keyword evidence="7" id="KW-0503">Monooxygenase</keyword>
<feature type="domain" description="Biopterin-dependent aromatic amino acid hydroxylase family profile" evidence="9">
    <location>
        <begin position="1"/>
        <end position="111"/>
    </location>
</feature>
<feature type="binding site" evidence="8">
    <location>
        <position position="17"/>
    </location>
    <ligand>
        <name>Fe cation</name>
        <dbReference type="ChEBI" id="CHEBI:24875"/>
    </ligand>
</feature>